<dbReference type="Pfam" id="PF17405">
    <property type="entry name" value="Nrap_D4"/>
    <property type="match status" value="1"/>
</dbReference>
<dbReference type="GO" id="GO:0032545">
    <property type="term" value="C:CURI complex"/>
    <property type="evidence" value="ECO:0007669"/>
    <property type="project" value="TreeGrafter"/>
</dbReference>
<feature type="domain" description="Nrap protein" evidence="11">
    <location>
        <begin position="893"/>
        <end position="1049"/>
    </location>
</feature>
<evidence type="ECO:0000256" key="3">
    <source>
        <dbReference type="ARBA" id="ARBA00022884"/>
    </source>
</evidence>
<comment type="similarity">
    <text evidence="2 5">Belongs to the NRAP family.</text>
</comment>
<keyword evidence="5" id="KW-0687">Ribonucleoprotein</keyword>
<dbReference type="InterPro" id="IPR035369">
    <property type="entry name" value="Nrap_D4"/>
</dbReference>
<dbReference type="EMBL" id="CAVNYO010000141">
    <property type="protein sequence ID" value="CAK5269165.1"/>
    <property type="molecule type" value="Genomic_DNA"/>
</dbReference>
<gene>
    <name evidence="13" type="ORF">MYCIT1_LOCUS12687</name>
</gene>
<dbReference type="InterPro" id="IPR035368">
    <property type="entry name" value="Nrap_D3"/>
</dbReference>
<evidence type="ECO:0000313" key="14">
    <source>
        <dbReference type="Proteomes" id="UP001295794"/>
    </source>
</evidence>
<keyword evidence="4 5" id="KW-0539">Nucleus</keyword>
<keyword evidence="5" id="KW-0690">Ribosome biogenesis</keyword>
<evidence type="ECO:0000259" key="7">
    <source>
        <dbReference type="Pfam" id="PF03813"/>
    </source>
</evidence>
<feature type="compositionally biased region" description="Basic and acidic residues" evidence="6">
    <location>
        <begin position="10"/>
        <end position="25"/>
    </location>
</feature>
<evidence type="ECO:0000259" key="9">
    <source>
        <dbReference type="Pfam" id="PF17404"/>
    </source>
</evidence>
<dbReference type="InterPro" id="IPR035367">
    <property type="entry name" value="Nrap_D2"/>
</dbReference>
<evidence type="ECO:0000256" key="2">
    <source>
        <dbReference type="ARBA" id="ARBA00006674"/>
    </source>
</evidence>
<dbReference type="AlphaFoldDB" id="A0AAD2H6U4"/>
<dbReference type="Proteomes" id="UP001295794">
    <property type="component" value="Unassembled WGS sequence"/>
</dbReference>
<organism evidence="13 14">
    <name type="scientific">Mycena citricolor</name>
    <dbReference type="NCBI Taxonomy" id="2018698"/>
    <lineage>
        <taxon>Eukaryota</taxon>
        <taxon>Fungi</taxon>
        <taxon>Dikarya</taxon>
        <taxon>Basidiomycota</taxon>
        <taxon>Agaricomycotina</taxon>
        <taxon>Agaricomycetes</taxon>
        <taxon>Agaricomycetidae</taxon>
        <taxon>Agaricales</taxon>
        <taxon>Marasmiineae</taxon>
        <taxon>Mycenaceae</taxon>
        <taxon>Mycena</taxon>
    </lineage>
</organism>
<evidence type="ECO:0000259" key="12">
    <source>
        <dbReference type="Pfam" id="PF17407"/>
    </source>
</evidence>
<dbReference type="GO" id="GO:0034456">
    <property type="term" value="C:UTP-C complex"/>
    <property type="evidence" value="ECO:0007669"/>
    <property type="project" value="TreeGrafter"/>
</dbReference>
<evidence type="ECO:0000256" key="5">
    <source>
        <dbReference type="RuleBase" id="RU364032"/>
    </source>
</evidence>
<accession>A0AAD2H6U4</accession>
<dbReference type="GO" id="GO:0032040">
    <property type="term" value="C:small-subunit processome"/>
    <property type="evidence" value="ECO:0007669"/>
    <property type="project" value="TreeGrafter"/>
</dbReference>
<evidence type="ECO:0000259" key="8">
    <source>
        <dbReference type="Pfam" id="PF17403"/>
    </source>
</evidence>
<dbReference type="GO" id="GO:0003723">
    <property type="term" value="F:RNA binding"/>
    <property type="evidence" value="ECO:0007669"/>
    <property type="project" value="UniProtKB-KW"/>
</dbReference>
<evidence type="ECO:0000313" key="13">
    <source>
        <dbReference type="EMBL" id="CAK5269165.1"/>
    </source>
</evidence>
<evidence type="ECO:0000256" key="4">
    <source>
        <dbReference type="ARBA" id="ARBA00023242"/>
    </source>
</evidence>
<dbReference type="InterPro" id="IPR035371">
    <property type="entry name" value="Nrap_D6"/>
</dbReference>
<feature type="domain" description="Nrap protein" evidence="8">
    <location>
        <begin position="340"/>
        <end position="494"/>
    </location>
</feature>
<dbReference type="InterPro" id="IPR005554">
    <property type="entry name" value="NOL6/Upt22"/>
</dbReference>
<feature type="domain" description="Nrap protein" evidence="10">
    <location>
        <begin position="681"/>
        <end position="891"/>
    </location>
</feature>
<dbReference type="PANTHER" id="PTHR17972">
    <property type="entry name" value="NUCLEOLAR RNA-ASSOCIATED PROTEIN"/>
    <property type="match status" value="1"/>
</dbReference>
<dbReference type="Pfam" id="PF17406">
    <property type="entry name" value="Nrap_D5"/>
    <property type="match status" value="1"/>
</dbReference>
<keyword evidence="14" id="KW-1185">Reference proteome</keyword>
<feature type="region of interest" description="Disordered" evidence="6">
    <location>
        <begin position="1"/>
        <end position="53"/>
    </location>
</feature>
<dbReference type="GO" id="GO:0006364">
    <property type="term" value="P:rRNA processing"/>
    <property type="evidence" value="ECO:0007669"/>
    <property type="project" value="UniProtKB-KW"/>
</dbReference>
<dbReference type="Pfam" id="PF17404">
    <property type="entry name" value="Nrap_D3"/>
    <property type="match status" value="1"/>
</dbReference>
<dbReference type="Pfam" id="PF17407">
    <property type="entry name" value="Nrap_D6"/>
    <property type="match status" value="1"/>
</dbReference>
<proteinExistence type="inferred from homology"/>
<protein>
    <recommendedName>
        <fullName evidence="5">U3 small nucleolar RNA-associated protein 22</fullName>
    </recommendedName>
</protein>
<evidence type="ECO:0000256" key="6">
    <source>
        <dbReference type="SAM" id="MobiDB-lite"/>
    </source>
</evidence>
<dbReference type="Gene3D" id="1.10.1410.10">
    <property type="match status" value="2"/>
</dbReference>
<dbReference type="InterPro" id="IPR035370">
    <property type="entry name" value="Nrap_D5"/>
</dbReference>
<dbReference type="PANTHER" id="PTHR17972:SF0">
    <property type="entry name" value="NUCLEOLAR PROTEIN 6"/>
    <property type="match status" value="1"/>
</dbReference>
<evidence type="ECO:0000259" key="11">
    <source>
        <dbReference type="Pfam" id="PF17406"/>
    </source>
</evidence>
<dbReference type="Pfam" id="PF03813">
    <property type="entry name" value="Nrap"/>
    <property type="match status" value="1"/>
</dbReference>
<evidence type="ECO:0000256" key="1">
    <source>
        <dbReference type="ARBA" id="ARBA00004604"/>
    </source>
</evidence>
<reference evidence="13" key="1">
    <citation type="submission" date="2023-11" db="EMBL/GenBank/DDBJ databases">
        <authorList>
            <person name="De Vega J J."/>
            <person name="De Vega J J."/>
        </authorList>
    </citation>
    <scope>NUCLEOTIDE SEQUENCE</scope>
</reference>
<comment type="caution">
    <text evidence="13">The sequence shown here is derived from an EMBL/GenBank/DDBJ whole genome shotgun (WGS) entry which is preliminary data.</text>
</comment>
<dbReference type="InterPro" id="IPR035082">
    <property type="entry name" value="Nrap_D1"/>
</dbReference>
<dbReference type="Pfam" id="PF17403">
    <property type="entry name" value="Nrap_D2"/>
    <property type="match status" value="1"/>
</dbReference>
<evidence type="ECO:0000259" key="10">
    <source>
        <dbReference type="Pfam" id="PF17405"/>
    </source>
</evidence>
<name>A0AAD2H6U4_9AGAR</name>
<comment type="subcellular location">
    <subcellularLocation>
        <location evidence="1 5">Nucleus</location>
        <location evidence="1 5">Nucleolus</location>
    </subcellularLocation>
</comment>
<keyword evidence="3 5" id="KW-0694">RNA-binding</keyword>
<dbReference type="GO" id="GO:0006409">
    <property type="term" value="P:tRNA export from nucleus"/>
    <property type="evidence" value="ECO:0007669"/>
    <property type="project" value="TreeGrafter"/>
</dbReference>
<feature type="domain" description="Nrap protein" evidence="7">
    <location>
        <begin position="191"/>
        <end position="335"/>
    </location>
</feature>
<keyword evidence="5" id="KW-0698">rRNA processing</keyword>
<dbReference type="Gene3D" id="3.30.70.3030">
    <property type="match status" value="1"/>
</dbReference>
<feature type="domain" description="Nrap protein" evidence="9">
    <location>
        <begin position="501"/>
        <end position="656"/>
    </location>
</feature>
<feature type="domain" description="Nrap protein" evidence="12">
    <location>
        <begin position="1053"/>
        <end position="1201"/>
    </location>
</feature>
<sequence>MALNLKRKRVENDVPRKGSKLRGEEGPQSGSDEYSEESSEEWGGIQMEQPPPAVDIHVKNPSKKLNLPPTGEELRAISDAKDLYKSNTFKLQIDALLPNVQPKESHISPLDRFLVSLHGTISGIPAVSPQHPLEAARKLLKKGVAVSYAIPRPTEDTNWKVAFQPPSDITVVGSWANKISVKGKDGSKFGVDVAVEMPSHLFQEKDYLNGRFFHKRAFYLATVAAHLKHSKDLNIDVSYESAFNDPRLTKLVLEPRKDTSPYDFSKLNARVCIIPVLSLAECPIPLHRLSPAHSNLRVASDSETQAPLPSPIYNARLLTSLLPKPQLLAAYAVKEHTPCFPQALALLRVWANQRGYGQGTRLGVRGFDSLGSWWAALLTLLVSGESPQRKGRRKPLGKGLSSYQLFKAALDFLAKHDFSQDPVYLKTSEGDRYPSDEYEAHHETVFVESTSLVNMLAGVPLGSLQLLQIDAQSTLERLNMTSTAGDPFPEIFLKDHRDLPSRFDALLRVDISSAKPRTESRHVILDRASAVDGLIDAISQALRHGLGDRTKAVAILHTTTCTRPLSQALPTDPNVLFIGLIFDPRHAFRLVDHGPSADEPDPAVAERFREFWGDKAELRRFKDGRIVESVVWDVQSADQRSRVPIMVASHILQRHFGLGDDVVQASQQGFDPVLKLPENISRVHTSSGAVLGSKGAMDAFDGVVKQIKALNDQLPLSVALVSAASEYLRYTSVFAPVPLSAATAGALPENARFQPAIEMVIQFEKSAQWPDELRAIQKIKLAFFERIARGLVSAVPGLTAAVVASDNTSIEDTACLQIVTADGWAFVARIWHDREATLLDRIISGKGLLSHIKSEAKKDPGRQAASEAKDIYLRRFIHAPRHHRAIAGLNHVFPAYAPTVRLVKRWLASHWVLQAHLSEEAVELLCAAFFVGDGRELALDSETRNAERASVPGSKERGFACVVRFLKDWQWEDGLHVPLYGDVTAPSVSPVAVQSVWRLMTELDPVGSVWTRQGPDVIVAQRIRALAKATWDCLLQMENGHLDVKSLFVHPTNDYDVIVRLNPSRIPRHAQNIEAALAAQYTNPPRADEVGSLRPGFDPIRDLFNDIQVGAQLALSLVLNVFQRVYADTLKLFYDPLGGDRFGIVWVPTLRQPRPFRVLAGFSAMPVIQTDEPKNKSSVVLNESGVLKEIERVGLGLISDITVQI</sequence>